<dbReference type="KEGG" id="pla:Plav_0921"/>
<keyword evidence="2" id="KW-1185">Reference proteome</keyword>
<evidence type="ECO:0000313" key="1">
    <source>
        <dbReference type="EMBL" id="ABS62544.1"/>
    </source>
</evidence>
<evidence type="ECO:0008006" key="3">
    <source>
        <dbReference type="Google" id="ProtNLM"/>
    </source>
</evidence>
<name>A7HRL1_PARL1</name>
<protein>
    <recommendedName>
        <fullName evidence="3">Cell wall hydrolase SleB domain-containing protein</fullName>
    </recommendedName>
</protein>
<dbReference type="AlphaFoldDB" id="A7HRL1"/>
<organism evidence="1 2">
    <name type="scientific">Parvibaculum lavamentivorans (strain DS-1 / DSM 13023 / NCIMB 13966)</name>
    <dbReference type="NCBI Taxonomy" id="402881"/>
    <lineage>
        <taxon>Bacteria</taxon>
        <taxon>Pseudomonadati</taxon>
        <taxon>Pseudomonadota</taxon>
        <taxon>Alphaproteobacteria</taxon>
        <taxon>Hyphomicrobiales</taxon>
        <taxon>Parvibaculaceae</taxon>
        <taxon>Parvibaculum</taxon>
    </lineage>
</organism>
<accession>A7HRL1</accession>
<dbReference type="HOGENOM" id="CLU_2047428_0_0_5"/>
<dbReference type="OrthoDB" id="5395100at2"/>
<dbReference type="EMBL" id="CP000774">
    <property type="protein sequence ID" value="ABS62544.1"/>
    <property type="molecule type" value="Genomic_DNA"/>
</dbReference>
<gene>
    <name evidence="1" type="ordered locus">Plav_0921</name>
</gene>
<proteinExistence type="predicted"/>
<reference evidence="1 2" key="1">
    <citation type="journal article" date="2011" name="Stand. Genomic Sci.">
        <title>Complete genome sequence of Parvibaculum lavamentivorans type strain (DS-1(T)).</title>
        <authorList>
            <person name="Schleheck D."/>
            <person name="Weiss M."/>
            <person name="Pitluck S."/>
            <person name="Bruce D."/>
            <person name="Land M.L."/>
            <person name="Han S."/>
            <person name="Saunders E."/>
            <person name="Tapia R."/>
            <person name="Detter C."/>
            <person name="Brettin T."/>
            <person name="Han J."/>
            <person name="Woyke T."/>
            <person name="Goodwin L."/>
            <person name="Pennacchio L."/>
            <person name="Nolan M."/>
            <person name="Cook A.M."/>
            <person name="Kjelleberg S."/>
            <person name="Thomas T."/>
        </authorList>
    </citation>
    <scope>NUCLEOTIDE SEQUENCE [LARGE SCALE GENOMIC DNA]</scope>
    <source>
        <strain evidence="2">DS-1 / DSM 13023 / NCIMB 13966</strain>
    </source>
</reference>
<sequence length="120" mass="13053">MGRASDLFDGTPTLAEMAEIANEVSQLVGDDESEESRVAFAWMLLNRRAAREQFDGGKRPANFADADFLLSLAALCRAWAGAVPDPTRGATQFHPHTELPGWARQSSPRALIGGNFFYAP</sequence>
<dbReference type="RefSeq" id="WP_012109798.1">
    <property type="nucleotide sequence ID" value="NC_009719.1"/>
</dbReference>
<dbReference type="Proteomes" id="UP000006377">
    <property type="component" value="Chromosome"/>
</dbReference>
<dbReference type="STRING" id="402881.Plav_0921"/>
<evidence type="ECO:0000313" key="2">
    <source>
        <dbReference type="Proteomes" id="UP000006377"/>
    </source>
</evidence>